<keyword evidence="3" id="KW-0614">Plasmid</keyword>
<dbReference type="AlphaFoldDB" id="A0A0A0UZ96"/>
<feature type="region of interest" description="Disordered" evidence="1">
    <location>
        <begin position="1"/>
        <end position="28"/>
    </location>
</feature>
<evidence type="ECO:0000256" key="1">
    <source>
        <dbReference type="SAM" id="MobiDB-lite"/>
    </source>
</evidence>
<feature type="compositionally biased region" description="Polar residues" evidence="1">
    <location>
        <begin position="14"/>
        <end position="26"/>
    </location>
</feature>
<dbReference type="EMBL" id="KM406416">
    <property type="protein sequence ID" value="AIW55250.1"/>
    <property type="molecule type" value="Genomic_DNA"/>
</dbReference>
<evidence type="ECO:0000256" key="2">
    <source>
        <dbReference type="SAM" id="Phobius"/>
    </source>
</evidence>
<protein>
    <recommendedName>
        <fullName evidence="4">Colicin transporter</fullName>
    </recommendedName>
</protein>
<geneLocation type="plasmid" evidence="3">
    <name>megaplasmid pMP7017</name>
</geneLocation>
<keyword evidence="2" id="KW-0812">Transmembrane</keyword>
<keyword evidence="2" id="KW-0472">Membrane</keyword>
<feature type="region of interest" description="Disordered" evidence="1">
    <location>
        <begin position="190"/>
        <end position="222"/>
    </location>
</feature>
<feature type="compositionally biased region" description="Basic and acidic residues" evidence="1">
    <location>
        <begin position="190"/>
        <end position="205"/>
    </location>
</feature>
<reference evidence="3" key="1">
    <citation type="journal article" date="2015" name="Appl. Environ. Microbiol.">
        <title>Discovery of a conjugative megaplasmid in Bifidobacterium breve.</title>
        <authorList>
            <person name="Bottacini F."/>
            <person name="O'Connell Motherway M."/>
            <person name="Casey E."/>
            <person name="McDonnell B."/>
            <person name="Mahony J."/>
            <person name="Ventura M."/>
            <person name="van Sinderen D."/>
        </authorList>
    </citation>
    <scope>NUCLEOTIDE SEQUENCE</scope>
    <source>
        <strain evidence="3">JCM 7017</strain>
        <plasmid evidence="3">megaplasmid pMP7017</plasmid>
    </source>
</reference>
<evidence type="ECO:0008006" key="4">
    <source>
        <dbReference type="Google" id="ProtNLM"/>
    </source>
</evidence>
<keyword evidence="2" id="KW-1133">Transmembrane helix</keyword>
<dbReference type="RefSeq" id="WP_155485958.1">
    <property type="nucleotide sequence ID" value="NZ_KM406416.1"/>
</dbReference>
<feature type="region of interest" description="Disordered" evidence="1">
    <location>
        <begin position="261"/>
        <end position="338"/>
    </location>
</feature>
<sequence length="338" mass="35078">MNEEKKNDIVEDTTPPTETGIESTESTMRRRPKWLVPAIAAGAIVVLIGAGLGGWHAYTTHELNVAKSACAQASDTLRGAANEYNSLVNGAAADASAIKADQVKDSKTVDALAKALKETAPGYEGCVTDGKDGLDAATVKLNSQAKWYESHEKSLSEAVKAVTASKAAKTLETAKNALAKKVDEASKLLKDSDGKVQDNATRETLTKAIDSGNKLKDGKEPSKLDEARKALELAIKGVNDSIAAKTKADEEAAAAAAAAQAAAAQSNPYSNTTYRRSTSSGGSYQRTSTGRGNAAPAPRTTAPAPAPTPSGDEYEQMCSVTDTSGKPGTWVPCSSVGF</sequence>
<gene>
    <name evidence="3" type="ORF">B7017_p0201</name>
</gene>
<evidence type="ECO:0000313" key="3">
    <source>
        <dbReference type="EMBL" id="AIW55250.1"/>
    </source>
</evidence>
<feature type="compositionally biased region" description="Low complexity" evidence="1">
    <location>
        <begin position="272"/>
        <end position="303"/>
    </location>
</feature>
<organism evidence="3">
    <name type="scientific">Bifidobacterium breve</name>
    <dbReference type="NCBI Taxonomy" id="1685"/>
    <lineage>
        <taxon>Bacteria</taxon>
        <taxon>Bacillati</taxon>
        <taxon>Actinomycetota</taxon>
        <taxon>Actinomycetes</taxon>
        <taxon>Bifidobacteriales</taxon>
        <taxon>Bifidobacteriaceae</taxon>
        <taxon>Bifidobacterium</taxon>
    </lineage>
</organism>
<feature type="transmembrane region" description="Helical" evidence="2">
    <location>
        <begin position="34"/>
        <end position="58"/>
    </location>
</feature>
<accession>A0A0A0UZ96</accession>
<name>A0A0A0UZ96_BIFBR</name>
<feature type="compositionally biased region" description="Basic and acidic residues" evidence="1">
    <location>
        <begin position="213"/>
        <end position="222"/>
    </location>
</feature>
<proteinExistence type="predicted"/>